<dbReference type="Gene3D" id="3.10.350.10">
    <property type="entry name" value="LysM domain"/>
    <property type="match status" value="2"/>
</dbReference>
<dbReference type="InterPro" id="IPR036779">
    <property type="entry name" value="LysM_dom_sf"/>
</dbReference>
<dbReference type="SUPFAM" id="SSF54106">
    <property type="entry name" value="LysM domain"/>
    <property type="match status" value="3"/>
</dbReference>
<evidence type="ECO:0000313" key="2">
    <source>
        <dbReference type="EMBL" id="SNR47570.1"/>
    </source>
</evidence>
<dbReference type="InterPro" id="IPR018392">
    <property type="entry name" value="LysM"/>
</dbReference>
<dbReference type="Pfam" id="PF01476">
    <property type="entry name" value="LysM"/>
    <property type="match status" value="3"/>
</dbReference>
<dbReference type="PANTHER" id="PTHR33734:SF22">
    <property type="entry name" value="MEMBRANE-BOUND LYTIC MUREIN TRANSGLYCOSYLASE D"/>
    <property type="match status" value="1"/>
</dbReference>
<dbReference type="OrthoDB" id="2149800at2"/>
<name>A0A238WLX8_9FLAO</name>
<dbReference type="Proteomes" id="UP000198384">
    <property type="component" value="Unassembled WGS sequence"/>
</dbReference>
<protein>
    <submittedName>
        <fullName evidence="2">Amino acid/amide ABC transporter substrate-binding protein, HAAT family</fullName>
    </submittedName>
</protein>
<dbReference type="AlphaFoldDB" id="A0A238WLX8"/>
<dbReference type="PANTHER" id="PTHR33734">
    <property type="entry name" value="LYSM DOMAIN-CONTAINING GPI-ANCHORED PROTEIN 2"/>
    <property type="match status" value="1"/>
</dbReference>
<dbReference type="Gene3D" id="3.40.50.2300">
    <property type="match status" value="2"/>
</dbReference>
<feature type="domain" description="LysM" evidence="1">
    <location>
        <begin position="26"/>
        <end position="69"/>
    </location>
</feature>
<organism evidence="2 3">
    <name type="scientific">Lutibacter agarilyticus</name>
    <dbReference type="NCBI Taxonomy" id="1109740"/>
    <lineage>
        <taxon>Bacteria</taxon>
        <taxon>Pseudomonadati</taxon>
        <taxon>Bacteroidota</taxon>
        <taxon>Flavobacteriia</taxon>
        <taxon>Flavobacteriales</taxon>
        <taxon>Flavobacteriaceae</taxon>
        <taxon>Lutibacter</taxon>
    </lineage>
</organism>
<keyword evidence="3" id="KW-1185">Reference proteome</keyword>
<dbReference type="SUPFAM" id="SSF53822">
    <property type="entry name" value="Periplasmic binding protein-like I"/>
    <property type="match status" value="1"/>
</dbReference>
<feature type="domain" description="LysM" evidence="1">
    <location>
        <begin position="86"/>
        <end position="129"/>
    </location>
</feature>
<evidence type="ECO:0000313" key="3">
    <source>
        <dbReference type="Proteomes" id="UP000198384"/>
    </source>
</evidence>
<dbReference type="CDD" id="cd00118">
    <property type="entry name" value="LysM"/>
    <property type="match status" value="3"/>
</dbReference>
<gene>
    <name evidence="2" type="ORF">SAMN06265371_103366</name>
</gene>
<proteinExistence type="predicted"/>
<dbReference type="GO" id="GO:0008932">
    <property type="term" value="F:lytic endotransglycosylase activity"/>
    <property type="evidence" value="ECO:0007669"/>
    <property type="project" value="TreeGrafter"/>
</dbReference>
<sequence length="570" mass="64690">MKIIKIFTFILLFSTVITFAQEKKYISYEIKKGETLKSIAKNYNLSTRDLARLNPGVSRKPVLGTVIIVPNKNYGKVTTVVKQEENLYKVQPKETLFGISKKHGITIEELKAANPTLSDGLKIGMNLIIPKPAATQLKDTINYVLHKVIKDDTVFNLTKRYHVSKEALYLLNPTLKNGLNLGMLLKIKPIEVEEIEEIPSDSLVVFEEKLILSKEIKVALLLPYQLNKLNDSIVEESFAKSNSLVNIATDFHLGAKMAIDSLKRKGLKINVSYFDTENSNQKLQLLLSRNQNFNTTDVIIGPLFFDKAHWVSKRTKAQVIAPLPSKKQDELNTANLIKTAPNRASHQERLLEHMETTYKGQNVLIINDGKATTQTQLWQMVNKIKSFDSIQNVSVIKPEEGYINRNKFLTKLDSLSSNWIVLISDENVTTSTTINNLKGFADRIDINLFALNKGKNFNNIDNSFLGKLNFTYPTSEFLNIEDPEISKFYNSFKRQNAAYPSKYAIRGFEVTYDALVRLASSENINEGFTSGESTRVFSKFNYSKNTLGSFENYGLFLVQYHEDLTTTIFE</sequence>
<dbReference type="EMBL" id="FZNT01000003">
    <property type="protein sequence ID" value="SNR47570.1"/>
    <property type="molecule type" value="Genomic_DNA"/>
</dbReference>
<dbReference type="InterPro" id="IPR028082">
    <property type="entry name" value="Peripla_BP_I"/>
</dbReference>
<dbReference type="PROSITE" id="PS51782">
    <property type="entry name" value="LYSM"/>
    <property type="match status" value="2"/>
</dbReference>
<dbReference type="RefSeq" id="WP_089381017.1">
    <property type="nucleotide sequence ID" value="NZ_FZNT01000003.1"/>
</dbReference>
<dbReference type="SMART" id="SM00257">
    <property type="entry name" value="LysM"/>
    <property type="match status" value="3"/>
</dbReference>
<accession>A0A238WLX8</accession>
<evidence type="ECO:0000259" key="1">
    <source>
        <dbReference type="PROSITE" id="PS51782"/>
    </source>
</evidence>
<reference evidence="2 3" key="1">
    <citation type="submission" date="2017-06" db="EMBL/GenBank/DDBJ databases">
        <authorList>
            <person name="Kim H.J."/>
            <person name="Triplett B.A."/>
        </authorList>
    </citation>
    <scope>NUCLEOTIDE SEQUENCE [LARGE SCALE GENOMIC DNA]</scope>
    <source>
        <strain evidence="2 3">DSM 29150</strain>
    </source>
</reference>